<sequence length="336" mass="38344">MIGNPPYQEEAKGENTAGIPIYHKFIDEAYKVSSITELITPARFLFNAGQTPTSWNQKMLNNPHLKIVFYSQDSSKIFSNTDIKGGVAISYHDVNQNFGSIETFISYPELQNIMKKAAPETLSESLAEIIYTQTKFNLEELYKNYPEYKKIIGSKGQDKRFRNNIFEKIPAFTEEPQSEDDIKVLGLANKKRVYRYLPRKFVDMTHKNLNFFKVFVPRSNGSGAIGEVLSTPLIGAPLIGYTQTFIGIGAFTKESEAESCLKYIKSKFARTMLGILKITQDNNRDTWRKVPLQDFTLQSDINWSLSIPEIDQQLYAKYGLSADEINFIESKVKEMN</sequence>
<keyword evidence="3" id="KW-1185">Reference proteome</keyword>
<protein>
    <submittedName>
        <fullName evidence="2">Restriction endonuclease</fullName>
    </submittedName>
</protein>
<reference evidence="2 3" key="1">
    <citation type="submission" date="2014-12" db="EMBL/GenBank/DDBJ databases">
        <title>Draft genome sequences of 29 type strains of Enterococci.</title>
        <authorList>
            <person name="Zhong Z."/>
            <person name="Sun Z."/>
            <person name="Liu W."/>
            <person name="Zhang W."/>
            <person name="Zhang H."/>
        </authorList>
    </citation>
    <scope>NUCLEOTIDE SEQUENCE [LARGE SCALE GENOMIC DNA]</scope>
    <source>
        <strain evidence="2 3">DSM 17029</strain>
    </source>
</reference>
<organism evidence="2 3">
    <name type="scientific">Enterococcus canis</name>
    <dbReference type="NCBI Taxonomy" id="214095"/>
    <lineage>
        <taxon>Bacteria</taxon>
        <taxon>Bacillati</taxon>
        <taxon>Bacillota</taxon>
        <taxon>Bacilli</taxon>
        <taxon>Lactobacillales</taxon>
        <taxon>Enterococcaceae</taxon>
        <taxon>Enterococcus</taxon>
    </lineage>
</organism>
<dbReference type="InterPro" id="IPR011639">
    <property type="entry name" value="MethylTrfase_TaqI-like_dom"/>
</dbReference>
<name>A0A1L8RK62_9ENTE</name>
<proteinExistence type="predicted"/>
<dbReference type="Pfam" id="PF07669">
    <property type="entry name" value="Eco57I"/>
    <property type="match status" value="1"/>
</dbReference>
<comment type="caution">
    <text evidence="2">The sequence shown here is derived from an EMBL/GenBank/DDBJ whole genome shotgun (WGS) entry which is preliminary data.</text>
</comment>
<dbReference type="GO" id="GO:0009007">
    <property type="term" value="F:site-specific DNA-methyltransferase (adenine-specific) activity"/>
    <property type="evidence" value="ECO:0007669"/>
    <property type="project" value="UniProtKB-EC"/>
</dbReference>
<gene>
    <name evidence="2" type="ORF">RU97_GL000337</name>
</gene>
<dbReference type="AlphaFoldDB" id="A0A1L8RK62"/>
<evidence type="ECO:0000313" key="3">
    <source>
        <dbReference type="Proteomes" id="UP000181884"/>
    </source>
</evidence>
<feature type="domain" description="Type II methyltransferase M.TaqI-like" evidence="1">
    <location>
        <begin position="2"/>
        <end position="78"/>
    </location>
</feature>
<dbReference type="GO" id="GO:0006304">
    <property type="term" value="P:DNA modification"/>
    <property type="evidence" value="ECO:0007669"/>
    <property type="project" value="InterPro"/>
</dbReference>
<keyword evidence="2" id="KW-0255">Endonuclease</keyword>
<dbReference type="Proteomes" id="UP000181884">
    <property type="component" value="Unassembled WGS sequence"/>
</dbReference>
<keyword evidence="2" id="KW-0378">Hydrolase</keyword>
<dbReference type="EMBL" id="JXKH01000001">
    <property type="protein sequence ID" value="OJG20104.1"/>
    <property type="molecule type" value="Genomic_DNA"/>
</dbReference>
<evidence type="ECO:0000259" key="1">
    <source>
        <dbReference type="Pfam" id="PF07669"/>
    </source>
</evidence>
<keyword evidence="2" id="KW-0540">Nuclease</keyword>
<dbReference type="STRING" id="214095.RU97_GL000337"/>
<evidence type="ECO:0000313" key="2">
    <source>
        <dbReference type="EMBL" id="OJG20104.1"/>
    </source>
</evidence>
<accession>A0A1L8RK62</accession>
<dbReference type="GO" id="GO:0004519">
    <property type="term" value="F:endonuclease activity"/>
    <property type="evidence" value="ECO:0007669"/>
    <property type="project" value="UniProtKB-KW"/>
</dbReference>